<name>A0A0G1EMW3_9BACT</name>
<keyword evidence="9 10" id="KW-0131">Cell cycle</keyword>
<evidence type="ECO:0000256" key="1">
    <source>
        <dbReference type="ARBA" id="ARBA00004651"/>
    </source>
</evidence>
<dbReference type="InterPro" id="IPR040690">
    <property type="entry name" value="FtsX_ECD"/>
</dbReference>
<gene>
    <name evidence="14" type="ORF">UV91_C0007G0020</name>
</gene>
<organism evidence="14 15">
    <name type="scientific">Candidatus Nomurabacteria bacterium GW2011_GWF2_43_24</name>
    <dbReference type="NCBI Taxonomy" id="1618778"/>
    <lineage>
        <taxon>Bacteria</taxon>
        <taxon>Candidatus Nomuraibacteriota</taxon>
    </lineage>
</organism>
<feature type="transmembrane region" description="Helical" evidence="11">
    <location>
        <begin position="193"/>
        <end position="220"/>
    </location>
</feature>
<comment type="similarity">
    <text evidence="2 10">Belongs to the ABC-4 integral membrane protein family. FtsX subfamily.</text>
</comment>
<keyword evidence="5 10" id="KW-0132">Cell division</keyword>
<dbReference type="PANTHER" id="PTHR47755:SF1">
    <property type="entry name" value="CELL DIVISION PROTEIN FTSX"/>
    <property type="match status" value="1"/>
</dbReference>
<feature type="domain" description="ABC3 transporter permease C-terminal" evidence="12">
    <location>
        <begin position="196"/>
        <end position="315"/>
    </location>
</feature>
<sequence>MWSYAIIKEMTMITLKRIIKAGFLNFKRNGLISWAAVLVVTITLSVITTIILLQAVLHFSLNQIKDKVDVTIYFTVKAPEEKIILLKSSLEKLPEVATVSYTSADEALKLFRDRHANDYATIQALDEIGDNPLGAYLNVKAKEVSQYESIANFMKSDNALVSGSTSIIDKVNYHQNRLVIERLNTIISGAQKLGFLITLLLVIISIIITFNTIRLTIFISKEEIGVMRLVGASKMHVRGPFMIEGAIYGIIATLITLAIFWPATAWLGVKMTDFLGINMYGYYLSNFFQIFVILSLSGIILGIISSFLVIRKYLNK</sequence>
<evidence type="ECO:0000256" key="2">
    <source>
        <dbReference type="ARBA" id="ARBA00007379"/>
    </source>
</evidence>
<evidence type="ECO:0000256" key="4">
    <source>
        <dbReference type="ARBA" id="ARBA00022475"/>
    </source>
</evidence>
<keyword evidence="8 10" id="KW-0472">Membrane</keyword>
<proteinExistence type="inferred from homology"/>
<dbReference type="PANTHER" id="PTHR47755">
    <property type="entry name" value="CELL DIVISION PROTEIN FTSX"/>
    <property type="match status" value="1"/>
</dbReference>
<evidence type="ECO:0000256" key="7">
    <source>
        <dbReference type="ARBA" id="ARBA00022989"/>
    </source>
</evidence>
<dbReference type="GO" id="GO:0005886">
    <property type="term" value="C:plasma membrane"/>
    <property type="evidence" value="ECO:0007669"/>
    <property type="project" value="UniProtKB-SubCell"/>
</dbReference>
<evidence type="ECO:0000256" key="9">
    <source>
        <dbReference type="ARBA" id="ARBA00023306"/>
    </source>
</evidence>
<reference evidence="14 15" key="1">
    <citation type="journal article" date="2015" name="Nature">
        <title>rRNA introns, odd ribosomes, and small enigmatic genomes across a large radiation of phyla.</title>
        <authorList>
            <person name="Brown C.T."/>
            <person name="Hug L.A."/>
            <person name="Thomas B.C."/>
            <person name="Sharon I."/>
            <person name="Castelle C.J."/>
            <person name="Singh A."/>
            <person name="Wilkins M.J."/>
            <person name="Williams K.H."/>
            <person name="Banfield J.F."/>
        </authorList>
    </citation>
    <scope>NUCLEOTIDE SEQUENCE [LARGE SCALE GENOMIC DNA]</scope>
</reference>
<feature type="transmembrane region" description="Helical" evidence="11">
    <location>
        <begin position="31"/>
        <end position="57"/>
    </location>
</feature>
<evidence type="ECO:0000259" key="12">
    <source>
        <dbReference type="Pfam" id="PF02687"/>
    </source>
</evidence>
<evidence type="ECO:0000256" key="11">
    <source>
        <dbReference type="SAM" id="Phobius"/>
    </source>
</evidence>
<evidence type="ECO:0000313" key="14">
    <source>
        <dbReference type="EMBL" id="KKT11320.1"/>
    </source>
</evidence>
<dbReference type="Gene3D" id="3.30.70.3040">
    <property type="match status" value="1"/>
</dbReference>
<keyword evidence="6 11" id="KW-0812">Transmembrane</keyword>
<evidence type="ECO:0000259" key="13">
    <source>
        <dbReference type="Pfam" id="PF18075"/>
    </source>
</evidence>
<feature type="transmembrane region" description="Helical" evidence="11">
    <location>
        <begin position="241"/>
        <end position="267"/>
    </location>
</feature>
<evidence type="ECO:0000313" key="15">
    <source>
        <dbReference type="Proteomes" id="UP000033907"/>
    </source>
</evidence>
<comment type="caution">
    <text evidence="14">The sequence shown here is derived from an EMBL/GenBank/DDBJ whole genome shotgun (WGS) entry which is preliminary data.</text>
</comment>
<dbReference type="AlphaFoldDB" id="A0A0G1EMW3"/>
<dbReference type="GO" id="GO:0051301">
    <property type="term" value="P:cell division"/>
    <property type="evidence" value="ECO:0007669"/>
    <property type="project" value="UniProtKB-KW"/>
</dbReference>
<dbReference type="InterPro" id="IPR003838">
    <property type="entry name" value="ABC3_permease_C"/>
</dbReference>
<evidence type="ECO:0000256" key="5">
    <source>
        <dbReference type="ARBA" id="ARBA00022618"/>
    </source>
</evidence>
<dbReference type="InterPro" id="IPR004513">
    <property type="entry name" value="FtsX"/>
</dbReference>
<comment type="subcellular location">
    <subcellularLocation>
        <location evidence="1">Cell membrane</location>
        <topology evidence="1">Multi-pass membrane protein</topology>
    </subcellularLocation>
</comment>
<evidence type="ECO:0000256" key="10">
    <source>
        <dbReference type="PIRNR" id="PIRNR003097"/>
    </source>
</evidence>
<keyword evidence="7 11" id="KW-1133">Transmembrane helix</keyword>
<feature type="domain" description="FtsX extracellular" evidence="13">
    <location>
        <begin position="68"/>
        <end position="155"/>
    </location>
</feature>
<dbReference type="Pfam" id="PF18075">
    <property type="entry name" value="FtsX_ECD"/>
    <property type="match status" value="1"/>
</dbReference>
<keyword evidence="4 10" id="KW-1003">Cell membrane</keyword>
<dbReference type="Pfam" id="PF02687">
    <property type="entry name" value="FtsX"/>
    <property type="match status" value="1"/>
</dbReference>
<feature type="transmembrane region" description="Helical" evidence="11">
    <location>
        <begin position="287"/>
        <end position="310"/>
    </location>
</feature>
<dbReference type="EMBL" id="LCGH01000007">
    <property type="protein sequence ID" value="KKT11320.1"/>
    <property type="molecule type" value="Genomic_DNA"/>
</dbReference>
<dbReference type="Proteomes" id="UP000033907">
    <property type="component" value="Unassembled WGS sequence"/>
</dbReference>
<evidence type="ECO:0000256" key="6">
    <source>
        <dbReference type="ARBA" id="ARBA00022692"/>
    </source>
</evidence>
<evidence type="ECO:0000256" key="8">
    <source>
        <dbReference type="ARBA" id="ARBA00023136"/>
    </source>
</evidence>
<accession>A0A0G1EMW3</accession>
<evidence type="ECO:0000256" key="3">
    <source>
        <dbReference type="ARBA" id="ARBA00021907"/>
    </source>
</evidence>
<dbReference type="PIRSF" id="PIRSF003097">
    <property type="entry name" value="FtsX"/>
    <property type="match status" value="1"/>
</dbReference>
<protein>
    <recommendedName>
        <fullName evidence="3 10">Cell division protein FtsX</fullName>
    </recommendedName>
</protein>